<reference evidence="3" key="1">
    <citation type="submission" date="2017-05" db="EMBL/GenBank/DDBJ databases">
        <title>The Genome Sequence of Enterococcus sp. 4G2_DIV0659.</title>
        <authorList>
            <consortium name="The Broad Institute Genomics Platform"/>
            <consortium name="The Broad Institute Genomic Center for Infectious Diseases"/>
            <person name="Earl A."/>
            <person name="Manson A."/>
            <person name="Schwartman J."/>
            <person name="Gilmore M."/>
            <person name="Abouelleil A."/>
            <person name="Cao P."/>
            <person name="Chapman S."/>
            <person name="Cusick C."/>
            <person name="Shea T."/>
            <person name="Young S."/>
            <person name="Neafsey D."/>
            <person name="Nusbaum C."/>
            <person name="Birren B."/>
        </authorList>
    </citation>
    <scope>NUCLEOTIDE SEQUENCE [LARGE SCALE GENOMIC DNA]</scope>
    <source>
        <strain evidence="3">4G2_DIV0659</strain>
    </source>
</reference>
<evidence type="ECO:0000313" key="4">
    <source>
        <dbReference type="Proteomes" id="UP000195139"/>
    </source>
</evidence>
<name>A0A242CIH4_9ENTE</name>
<keyword evidence="1" id="KW-0812">Transmembrane</keyword>
<evidence type="ECO:0000256" key="1">
    <source>
        <dbReference type="SAM" id="Phobius"/>
    </source>
</evidence>
<reference evidence="2 4" key="2">
    <citation type="submission" date="2018-07" db="EMBL/GenBank/DDBJ databases">
        <title>The Genome Sequence of Enterococcus sp. DIV0659b.</title>
        <authorList>
            <consortium name="The Broad Institute Genomics Platform"/>
            <consortium name="The Broad Institute Genomic Center for Infectious Diseases"/>
            <person name="Earl A."/>
            <person name="Manson A."/>
            <person name="Schwartman J."/>
            <person name="Gilmore M."/>
            <person name="Abouelleil A."/>
            <person name="Cao P."/>
            <person name="Chapman S."/>
            <person name="Cusick C."/>
            <person name="Shea T."/>
            <person name="Young S."/>
            <person name="Neafsey D."/>
            <person name="Nusbaum C."/>
            <person name="Birren B."/>
        </authorList>
    </citation>
    <scope>NUCLEOTIDE SEQUENCE [LARGE SCALE GENOMIC DNA]</scope>
    <source>
        <strain evidence="2 4">4G2_DIV0659</strain>
    </source>
</reference>
<feature type="transmembrane region" description="Helical" evidence="1">
    <location>
        <begin position="206"/>
        <end position="226"/>
    </location>
</feature>
<comment type="caution">
    <text evidence="3">The sequence shown here is derived from an EMBL/GenBank/DDBJ whole genome shotgun (WGS) entry which is preliminary data.</text>
</comment>
<keyword evidence="4" id="KW-1185">Reference proteome</keyword>
<evidence type="ECO:0000313" key="2">
    <source>
        <dbReference type="EMBL" id="MEI5995240.1"/>
    </source>
</evidence>
<dbReference type="OrthoDB" id="9784784at2"/>
<dbReference type="Proteomes" id="UP000195139">
    <property type="component" value="Unassembled WGS sequence"/>
</dbReference>
<evidence type="ECO:0008006" key="5">
    <source>
        <dbReference type="Google" id="ProtNLM"/>
    </source>
</evidence>
<dbReference type="EMBL" id="NGLE02000001">
    <property type="protein sequence ID" value="MEI5995240.1"/>
    <property type="molecule type" value="Genomic_DNA"/>
</dbReference>
<dbReference type="AlphaFoldDB" id="A0A242CIH4"/>
<keyword evidence="1" id="KW-1133">Transmembrane helix</keyword>
<protein>
    <recommendedName>
        <fullName evidence="5">ABC transporter permease</fullName>
    </recommendedName>
</protein>
<dbReference type="EMBL" id="NGLE01000001">
    <property type="protein sequence ID" value="OTO10044.1"/>
    <property type="molecule type" value="Genomic_DNA"/>
</dbReference>
<gene>
    <name evidence="3" type="ORF">A5880_000727</name>
    <name evidence="2" type="ORF">A5880_002830</name>
</gene>
<dbReference type="RefSeq" id="WP_086329651.1">
    <property type="nucleotide sequence ID" value="NZ_NGLE02000001.1"/>
</dbReference>
<dbReference type="STRING" id="1834181.A5880_000727"/>
<organism evidence="3">
    <name type="scientific">Candidatus Enterococcus mansonii</name>
    <dbReference type="NCBI Taxonomy" id="1834181"/>
    <lineage>
        <taxon>Bacteria</taxon>
        <taxon>Bacillati</taxon>
        <taxon>Bacillota</taxon>
        <taxon>Bacilli</taxon>
        <taxon>Lactobacillales</taxon>
        <taxon>Enterococcaceae</taxon>
        <taxon>Enterococcus</taxon>
    </lineage>
</organism>
<sequence>MIKLIRLERAKMKFTKYTLSAVIISVVIILMTASMGIFAENGEIVFNGVKELLLAGDLLIRVSFTILAGVLLAQVVIKEFERDTIKILFTYPISRKKIMLAKLLVVFGMTMFLTLFSELLFISSITLLNNSFQITKEMIDFSMIKSYLIHTALFSGITTACIGLVPLYFGMIKKSVIVTISSAVVVSLVLNGNVGGDGISSNAFSFSLVPITLCIIGITMAYLAFFRIDRKDIL</sequence>
<keyword evidence="1" id="KW-0472">Membrane</keyword>
<feature type="transmembrane region" description="Helical" evidence="1">
    <location>
        <begin position="147"/>
        <end position="169"/>
    </location>
</feature>
<dbReference type="Pfam" id="PF12730">
    <property type="entry name" value="ABC2_membrane_4"/>
    <property type="match status" value="1"/>
</dbReference>
<accession>A0A242CIH4</accession>
<feature type="transmembrane region" description="Helical" evidence="1">
    <location>
        <begin position="21"/>
        <end position="38"/>
    </location>
</feature>
<feature type="transmembrane region" description="Helical" evidence="1">
    <location>
        <begin position="98"/>
        <end position="127"/>
    </location>
</feature>
<feature type="transmembrane region" description="Helical" evidence="1">
    <location>
        <begin position="58"/>
        <end position="77"/>
    </location>
</feature>
<proteinExistence type="predicted"/>
<evidence type="ECO:0000313" key="3">
    <source>
        <dbReference type="EMBL" id="OTO10044.1"/>
    </source>
</evidence>
<feature type="transmembrane region" description="Helical" evidence="1">
    <location>
        <begin position="176"/>
        <end position="194"/>
    </location>
</feature>